<name>K1XJC1_9BACT</name>
<evidence type="ECO:0000313" key="1">
    <source>
        <dbReference type="EMBL" id="EKD25281.1"/>
    </source>
</evidence>
<gene>
    <name evidence="1" type="ORF">ACD_80C00089G0004</name>
</gene>
<dbReference type="AlphaFoldDB" id="K1XJC1"/>
<comment type="caution">
    <text evidence="1">The sequence shown here is derived from an EMBL/GenBank/DDBJ whole genome shotgun (WGS) entry which is preliminary data.</text>
</comment>
<reference evidence="1" key="1">
    <citation type="journal article" date="2012" name="Science">
        <title>Fermentation, hydrogen, and sulfur metabolism in multiple uncultivated bacterial phyla.</title>
        <authorList>
            <person name="Wrighton K.C."/>
            <person name="Thomas B.C."/>
            <person name="Sharon I."/>
            <person name="Miller C.S."/>
            <person name="Castelle C.J."/>
            <person name="VerBerkmoes N.C."/>
            <person name="Wilkins M.J."/>
            <person name="Hettich R.L."/>
            <person name="Lipton M.S."/>
            <person name="Williams K.H."/>
            <person name="Long P.E."/>
            <person name="Banfield J.F."/>
        </authorList>
    </citation>
    <scope>NUCLEOTIDE SEQUENCE [LARGE SCALE GENOMIC DNA]</scope>
</reference>
<proteinExistence type="predicted"/>
<protein>
    <submittedName>
        <fullName evidence="1">Uncharacterized protein</fullName>
    </submittedName>
</protein>
<dbReference type="EMBL" id="AMFJ01036096">
    <property type="protein sequence ID" value="EKD25281.1"/>
    <property type="molecule type" value="Genomic_DNA"/>
</dbReference>
<sequence length="276" mass="33653">MKRRETEISAWSEIFHNEKYKQLESLNGIIPENKEALKNLLSIRIPIYENNFPKQSIEQYNIETEKYITNMTTHNGLDFHIWQHNKLTNKKQIYSPYSNPWYDVYAHLLCAHYEIFKKRPILNFPNTDKEWWNEQIREHGVALMNEMTNSYFNIYGYLYHHEFFQQDKTWIHRMMPPLENNEERTEDGFGITWDEAILQFTNYFCNTSINNRFFIDKDLINLFLQWFIDVNRKTSWPIGNLNLKKISDVLYTILESPQRREDSDESNYKMRYEELK</sequence>
<organism evidence="1">
    <name type="scientific">uncultured bacterium</name>
    <name type="common">gcode 4</name>
    <dbReference type="NCBI Taxonomy" id="1234023"/>
    <lineage>
        <taxon>Bacteria</taxon>
        <taxon>environmental samples</taxon>
    </lineage>
</organism>
<accession>K1XJC1</accession>